<dbReference type="GO" id="GO:0016853">
    <property type="term" value="F:isomerase activity"/>
    <property type="evidence" value="ECO:0007669"/>
    <property type="project" value="UniProtKB-KW"/>
</dbReference>
<evidence type="ECO:0000313" key="3">
    <source>
        <dbReference type="Proteomes" id="UP000294558"/>
    </source>
</evidence>
<dbReference type="Gene3D" id="3.10.450.50">
    <property type="match status" value="1"/>
</dbReference>
<gene>
    <name evidence="2" type="ORF">BDK89_1336</name>
</gene>
<dbReference type="InterPro" id="IPR032710">
    <property type="entry name" value="NTF2-like_dom_sf"/>
</dbReference>
<feature type="domain" description="SnoaL-like" evidence="1">
    <location>
        <begin position="20"/>
        <end position="120"/>
    </location>
</feature>
<protein>
    <submittedName>
        <fullName evidence="2">Ketosteroid isomerase-like protein</fullName>
    </submittedName>
</protein>
<accession>A0A4V3EIU2</accession>
<organism evidence="2 3">
    <name type="scientific">Ilumatobacter fluminis</name>
    <dbReference type="NCBI Taxonomy" id="467091"/>
    <lineage>
        <taxon>Bacteria</taxon>
        <taxon>Bacillati</taxon>
        <taxon>Actinomycetota</taxon>
        <taxon>Acidimicrobiia</taxon>
        <taxon>Acidimicrobiales</taxon>
        <taxon>Ilumatobacteraceae</taxon>
        <taxon>Ilumatobacter</taxon>
    </lineage>
</organism>
<comment type="caution">
    <text evidence="2">The sequence shown here is derived from an EMBL/GenBank/DDBJ whole genome shotgun (WGS) entry which is preliminary data.</text>
</comment>
<dbReference type="InterPro" id="IPR009959">
    <property type="entry name" value="Cyclase_SnoaL-like"/>
</dbReference>
<dbReference type="EMBL" id="SOAU01000001">
    <property type="protein sequence ID" value="TDT15758.1"/>
    <property type="molecule type" value="Genomic_DNA"/>
</dbReference>
<evidence type="ECO:0000313" key="2">
    <source>
        <dbReference type="EMBL" id="TDT15758.1"/>
    </source>
</evidence>
<reference evidence="2 3" key="1">
    <citation type="submission" date="2019-03" db="EMBL/GenBank/DDBJ databases">
        <title>Sequencing the genomes of 1000 actinobacteria strains.</title>
        <authorList>
            <person name="Klenk H.-P."/>
        </authorList>
    </citation>
    <scope>NUCLEOTIDE SEQUENCE [LARGE SCALE GENOMIC DNA]</scope>
    <source>
        <strain evidence="2 3">DSM 18936</strain>
    </source>
</reference>
<dbReference type="Pfam" id="PF12680">
    <property type="entry name" value="SnoaL_2"/>
    <property type="match status" value="1"/>
</dbReference>
<dbReference type="Proteomes" id="UP000294558">
    <property type="component" value="Unassembled WGS sequence"/>
</dbReference>
<dbReference type="GO" id="GO:0030638">
    <property type="term" value="P:polyketide metabolic process"/>
    <property type="evidence" value="ECO:0007669"/>
    <property type="project" value="InterPro"/>
</dbReference>
<keyword evidence="3" id="KW-1185">Reference proteome</keyword>
<keyword evidence="2" id="KW-0413">Isomerase</keyword>
<proteinExistence type="predicted"/>
<dbReference type="PANTHER" id="PTHR38436:SF1">
    <property type="entry name" value="ESTER CYCLASE"/>
    <property type="match status" value="1"/>
</dbReference>
<dbReference type="RefSeq" id="WP_166657425.1">
    <property type="nucleotide sequence ID" value="NZ_SOAU01000001.1"/>
</dbReference>
<name>A0A4V3EIU2_9ACTN</name>
<dbReference type="PANTHER" id="PTHR38436">
    <property type="entry name" value="POLYKETIDE CYCLASE SNOAL-LIKE DOMAIN"/>
    <property type="match status" value="1"/>
</dbReference>
<evidence type="ECO:0000259" key="1">
    <source>
        <dbReference type="Pfam" id="PF12680"/>
    </source>
</evidence>
<dbReference type="SUPFAM" id="SSF54427">
    <property type="entry name" value="NTF2-like"/>
    <property type="match status" value="1"/>
</dbReference>
<dbReference type="InterPro" id="IPR037401">
    <property type="entry name" value="SnoaL-like"/>
</dbReference>
<dbReference type="AlphaFoldDB" id="A0A4V3EIU2"/>
<sequence>MGEMPESSSTRSPDEIVAEWQQRAWGDGDLNAADELVAEPFIRHGVGGTVTRTRKELKHDLREYRKALGTPVIRVHERTVDGDKVWSRTSMRGQHSITGEPRRIDFIQIHRIEDGRIVEVWTLHATDVDWD</sequence>